<name>A0A7J6D7T1_9TELE</name>
<evidence type="ECO:0000259" key="1">
    <source>
        <dbReference type="Pfam" id="PF00076"/>
    </source>
</evidence>
<dbReference type="SUPFAM" id="SSF56112">
    <property type="entry name" value="Protein kinase-like (PK-like)"/>
    <property type="match status" value="1"/>
</dbReference>
<dbReference type="InterPro" id="IPR011009">
    <property type="entry name" value="Kinase-like_dom_sf"/>
</dbReference>
<organism evidence="2 3">
    <name type="scientific">Onychostoma macrolepis</name>
    <dbReference type="NCBI Taxonomy" id="369639"/>
    <lineage>
        <taxon>Eukaryota</taxon>
        <taxon>Metazoa</taxon>
        <taxon>Chordata</taxon>
        <taxon>Craniata</taxon>
        <taxon>Vertebrata</taxon>
        <taxon>Euteleostomi</taxon>
        <taxon>Actinopterygii</taxon>
        <taxon>Neopterygii</taxon>
        <taxon>Teleostei</taxon>
        <taxon>Ostariophysi</taxon>
        <taxon>Cypriniformes</taxon>
        <taxon>Cyprinidae</taxon>
        <taxon>Acrossocheilinae</taxon>
        <taxon>Onychostoma</taxon>
    </lineage>
</organism>
<dbReference type="Gene3D" id="3.30.70.330">
    <property type="match status" value="1"/>
</dbReference>
<feature type="domain" description="RRM" evidence="1">
    <location>
        <begin position="16"/>
        <end position="60"/>
    </location>
</feature>
<dbReference type="InterPro" id="IPR035979">
    <property type="entry name" value="RBD_domain_sf"/>
</dbReference>
<comment type="caution">
    <text evidence="2">The sequence shown here is derived from an EMBL/GenBank/DDBJ whole genome shotgun (WGS) entry which is preliminary data.</text>
</comment>
<evidence type="ECO:0000313" key="3">
    <source>
        <dbReference type="Proteomes" id="UP000579812"/>
    </source>
</evidence>
<dbReference type="Pfam" id="PF00076">
    <property type="entry name" value="RRM_1"/>
    <property type="match status" value="1"/>
</dbReference>
<dbReference type="Proteomes" id="UP000579812">
    <property type="component" value="Unassembled WGS sequence"/>
</dbReference>
<dbReference type="Gene3D" id="1.10.510.10">
    <property type="entry name" value="Transferase(Phosphotransferase) domain 1"/>
    <property type="match status" value="1"/>
</dbReference>
<keyword evidence="3" id="KW-1185">Reference proteome</keyword>
<dbReference type="InterPro" id="IPR012677">
    <property type="entry name" value="Nucleotide-bd_a/b_plait_sf"/>
</dbReference>
<dbReference type="EMBL" id="JAAMOB010000003">
    <property type="protein sequence ID" value="KAF4115343.1"/>
    <property type="molecule type" value="Genomic_DNA"/>
</dbReference>
<dbReference type="GO" id="GO:0003723">
    <property type="term" value="F:RNA binding"/>
    <property type="evidence" value="ECO:0007669"/>
    <property type="project" value="InterPro"/>
</dbReference>
<dbReference type="AlphaFoldDB" id="A0A7J6D7T1"/>
<sequence length="176" mass="20415">MCERRRLAGRIHLIRPVSTVHVCRDISTQLSCGYGFITFKHRCDAESALEAMNFSELLGKFMCISWVQDATIETLLRSSSSPQDNWDVAERRRYRDESLNNQNFLTSKLENDGHHRRQFSGALNALERMLVLDPDKRVSATEMLELLLFTEFREPEEETEALPYDHSMDNTEVTLD</sequence>
<dbReference type="SUPFAM" id="SSF54928">
    <property type="entry name" value="RNA-binding domain, RBD"/>
    <property type="match status" value="1"/>
</dbReference>
<dbReference type="Gene3D" id="3.30.200.20">
    <property type="entry name" value="Phosphorylase Kinase, domain 1"/>
    <property type="match status" value="1"/>
</dbReference>
<evidence type="ECO:0000313" key="2">
    <source>
        <dbReference type="EMBL" id="KAF4115343.1"/>
    </source>
</evidence>
<gene>
    <name evidence="2" type="ORF">G5714_002832</name>
</gene>
<protein>
    <recommendedName>
        <fullName evidence="1">RRM domain-containing protein</fullName>
    </recommendedName>
</protein>
<dbReference type="InterPro" id="IPR000504">
    <property type="entry name" value="RRM_dom"/>
</dbReference>
<reference evidence="2 3" key="1">
    <citation type="submission" date="2020-04" db="EMBL/GenBank/DDBJ databases">
        <title>Chromosome-level genome assembly of a cyprinid fish Onychostoma macrolepis by integration of Nanopore Sequencing, Bionano and Hi-C technology.</title>
        <authorList>
            <person name="Wang D."/>
        </authorList>
    </citation>
    <scope>NUCLEOTIDE SEQUENCE [LARGE SCALE GENOMIC DNA]</scope>
    <source>
        <strain evidence="2">SWU-2019</strain>
        <tissue evidence="2">Muscle</tissue>
    </source>
</reference>
<proteinExistence type="predicted"/>
<accession>A0A7J6D7T1</accession>